<evidence type="ECO:0000313" key="1">
    <source>
        <dbReference type="EMBL" id="SMN18610.1"/>
    </source>
</evidence>
<sequence>MSEYTASATFNNDQGSLSGLPLDITSIHFSNQILLQIRLNGEMDSTYEVTKRGLNALDQGISRPIAGFNSVPSEEQNDDDEFSYNADVVRDNLADFQVVTKLGDTTDHKMPVICTQMGELYQSVIIPMLRTSGKSNELTCDGSSLIITISSKIFRQPKGEDQDPDNELDFAKLVFVLKTIKEMYSI</sequence>
<dbReference type="InterPro" id="IPR018854">
    <property type="entry name" value="Psome_chaperone_3/4"/>
</dbReference>
<organism evidence="1 2">
    <name type="scientific">Maudiozyma saulgeensis</name>
    <dbReference type="NCBI Taxonomy" id="1789683"/>
    <lineage>
        <taxon>Eukaryota</taxon>
        <taxon>Fungi</taxon>
        <taxon>Dikarya</taxon>
        <taxon>Ascomycota</taxon>
        <taxon>Saccharomycotina</taxon>
        <taxon>Saccharomycetes</taxon>
        <taxon>Saccharomycetales</taxon>
        <taxon>Saccharomycetaceae</taxon>
        <taxon>Maudiozyma</taxon>
    </lineage>
</organism>
<accession>A0A1X7QZH7</accession>
<dbReference type="Gene3D" id="3.30.230.90">
    <property type="match status" value="1"/>
</dbReference>
<dbReference type="AlphaFoldDB" id="A0A1X7QZH7"/>
<protein>
    <submittedName>
        <fullName evidence="1">Similar to Saccharomyces cerevisiae YLR021W IRC25 Component of a heterodimeric Poc4p-Irc25p chaperone involved in assembly of alpha subunits into the 20S proteasome</fullName>
    </submittedName>
</protein>
<gene>
    <name evidence="1" type="ORF">KASA_0Q11198G</name>
</gene>
<dbReference type="InterPro" id="IPR053720">
    <property type="entry name" value="Psm_Assembly_Chaperone"/>
</dbReference>
<dbReference type="EMBL" id="FXLY01000002">
    <property type="protein sequence ID" value="SMN18610.1"/>
    <property type="molecule type" value="Genomic_DNA"/>
</dbReference>
<keyword evidence="1" id="KW-0647">Proteasome</keyword>
<keyword evidence="2" id="KW-1185">Reference proteome</keyword>
<proteinExistence type="predicted"/>
<dbReference type="Proteomes" id="UP000196158">
    <property type="component" value="Unassembled WGS sequence"/>
</dbReference>
<dbReference type="STRING" id="1789683.A0A1X7QZH7"/>
<name>A0A1X7QZH7_9SACH</name>
<evidence type="ECO:0000313" key="2">
    <source>
        <dbReference type="Proteomes" id="UP000196158"/>
    </source>
</evidence>
<reference evidence="1 2" key="1">
    <citation type="submission" date="2017-04" db="EMBL/GenBank/DDBJ databases">
        <authorList>
            <person name="Afonso C.L."/>
            <person name="Miller P.J."/>
            <person name="Scott M.A."/>
            <person name="Spackman E."/>
            <person name="Goraichik I."/>
            <person name="Dimitrov K.M."/>
            <person name="Suarez D.L."/>
            <person name="Swayne D.E."/>
        </authorList>
    </citation>
    <scope>NUCLEOTIDE SEQUENCE [LARGE SCALE GENOMIC DNA]</scope>
</reference>
<dbReference type="OrthoDB" id="3980246at2759"/>
<dbReference type="GO" id="GO:0000502">
    <property type="term" value="C:proteasome complex"/>
    <property type="evidence" value="ECO:0007669"/>
    <property type="project" value="UniProtKB-KW"/>
</dbReference>
<dbReference type="Pfam" id="PF10448">
    <property type="entry name" value="POC3_POC4"/>
    <property type="match status" value="1"/>
</dbReference>